<dbReference type="InterPro" id="IPR012296">
    <property type="entry name" value="Nuclease_put_TT1808"/>
</dbReference>
<name>A0A1M6G311_9FIRM</name>
<dbReference type="InterPro" id="IPR041657">
    <property type="entry name" value="HTH_17"/>
</dbReference>
<dbReference type="EMBL" id="FQXJ01000034">
    <property type="protein sequence ID" value="SHJ04385.1"/>
    <property type="molecule type" value="Genomic_DNA"/>
</dbReference>
<evidence type="ECO:0000313" key="4">
    <source>
        <dbReference type="Proteomes" id="UP000183954"/>
    </source>
</evidence>
<dbReference type="Proteomes" id="UP000183954">
    <property type="component" value="Unassembled WGS sequence"/>
</dbReference>
<accession>A0A1M6G311</accession>
<dbReference type="AlphaFoldDB" id="A0A1M6G311"/>
<dbReference type="OrthoDB" id="9798254at2"/>
<organism evidence="3 4">
    <name type="scientific">Desulfosporosinus lacus DSM 15449</name>
    <dbReference type="NCBI Taxonomy" id="1121420"/>
    <lineage>
        <taxon>Bacteria</taxon>
        <taxon>Bacillati</taxon>
        <taxon>Bacillota</taxon>
        <taxon>Clostridia</taxon>
        <taxon>Eubacteriales</taxon>
        <taxon>Desulfitobacteriaceae</taxon>
        <taxon>Desulfosporosinus</taxon>
    </lineage>
</organism>
<dbReference type="RefSeq" id="WP_073033193.1">
    <property type="nucleotide sequence ID" value="NZ_FQXJ01000034.1"/>
</dbReference>
<dbReference type="STRING" id="1121420.SAMN02746098_05061"/>
<proteinExistence type="predicted"/>
<feature type="domain" description="Helix-turn-helix" evidence="2">
    <location>
        <begin position="4"/>
        <end position="52"/>
    </location>
</feature>
<dbReference type="InterPro" id="IPR008538">
    <property type="entry name" value="Uma2"/>
</dbReference>
<evidence type="ECO:0000313" key="3">
    <source>
        <dbReference type="EMBL" id="SHJ04385.1"/>
    </source>
</evidence>
<dbReference type="SUPFAM" id="SSF46955">
    <property type="entry name" value="Putative DNA-binding domain"/>
    <property type="match status" value="1"/>
</dbReference>
<gene>
    <name evidence="3" type="ORF">SAMN02746098_05061</name>
</gene>
<dbReference type="PANTHER" id="PTHR34107:SF4">
    <property type="entry name" value="SLL1222 PROTEIN"/>
    <property type="match status" value="1"/>
</dbReference>
<dbReference type="PANTHER" id="PTHR34107">
    <property type="entry name" value="SLL0198 PROTEIN-RELATED"/>
    <property type="match status" value="1"/>
</dbReference>
<dbReference type="SUPFAM" id="SSF52980">
    <property type="entry name" value="Restriction endonuclease-like"/>
    <property type="match status" value="1"/>
</dbReference>
<protein>
    <submittedName>
        <fullName evidence="3">DNA binding domain-containing protein, excisionase family</fullName>
    </submittedName>
</protein>
<dbReference type="InterPro" id="IPR009061">
    <property type="entry name" value="DNA-bd_dom_put_sf"/>
</dbReference>
<dbReference type="InterPro" id="IPR011335">
    <property type="entry name" value="Restrct_endonuc-II-like"/>
</dbReference>
<reference evidence="4" key="1">
    <citation type="submission" date="2016-11" db="EMBL/GenBank/DDBJ databases">
        <authorList>
            <person name="Varghese N."/>
            <person name="Submissions S."/>
        </authorList>
    </citation>
    <scope>NUCLEOTIDE SEQUENCE [LARGE SCALE GENOMIC DNA]</scope>
    <source>
        <strain evidence="4">DSM 15449</strain>
    </source>
</reference>
<feature type="domain" description="Putative restriction endonuclease" evidence="1">
    <location>
        <begin position="74"/>
        <end position="242"/>
    </location>
</feature>
<evidence type="ECO:0000259" key="1">
    <source>
        <dbReference type="Pfam" id="PF05685"/>
    </source>
</evidence>
<dbReference type="Pfam" id="PF05685">
    <property type="entry name" value="Uma2"/>
    <property type="match status" value="1"/>
</dbReference>
<dbReference type="CDD" id="cd06260">
    <property type="entry name" value="DUF820-like"/>
    <property type="match status" value="1"/>
</dbReference>
<evidence type="ECO:0000259" key="2">
    <source>
        <dbReference type="Pfam" id="PF12728"/>
    </source>
</evidence>
<dbReference type="Gene3D" id="3.90.1570.10">
    <property type="entry name" value="tt1808, chain A"/>
    <property type="match status" value="1"/>
</dbReference>
<sequence length="252" mass="29367">MKKLFTAQELAEMLNLSVETIWRYTRQKKIPTIELGEKQYRYEKEAVLAALAGGNLSVKEEGHVYAKQGNYTYEDYLKLPEEPGYRFEILEGFLVKEPSPSMHHQRLSRELGRRLMTFFDNYDPEGELFFAPLDVTLNISNVVQPDILFISGARREIMRQERIDGPCDLVVEIMSPTNRRKDRLRKMEIYRKAGIPHYWIVDPEEDTLETFRLKDGSYTLVFAGGPGDKFTHPDFPGLALDLDRVFHRPVFE</sequence>
<dbReference type="Pfam" id="PF12728">
    <property type="entry name" value="HTH_17"/>
    <property type="match status" value="1"/>
</dbReference>
<keyword evidence="4" id="KW-1185">Reference proteome</keyword>